<evidence type="ECO:0000259" key="1">
    <source>
        <dbReference type="Pfam" id="PF07727"/>
    </source>
</evidence>
<reference evidence="2 3" key="1">
    <citation type="journal article" date="2018" name="PLoS Genet.">
        <title>Population sequencing reveals clonal diversity and ancestral inbreeding in the grapevine cultivar Chardonnay.</title>
        <authorList>
            <person name="Roach M.J."/>
            <person name="Johnson D.L."/>
            <person name="Bohlmann J."/>
            <person name="van Vuuren H.J."/>
            <person name="Jones S.J."/>
            <person name="Pretorius I.S."/>
            <person name="Schmidt S.A."/>
            <person name="Borneman A.R."/>
        </authorList>
    </citation>
    <scope>NUCLEOTIDE SEQUENCE [LARGE SCALE GENOMIC DNA]</scope>
    <source>
        <strain evidence="3">cv. Chardonnay</strain>
        <tissue evidence="2">Leaf</tissue>
    </source>
</reference>
<dbReference type="SUPFAM" id="SSF56672">
    <property type="entry name" value="DNA/RNA polymerases"/>
    <property type="match status" value="1"/>
</dbReference>
<feature type="domain" description="Reverse transcriptase Ty1/copia-type" evidence="1">
    <location>
        <begin position="12"/>
        <end position="225"/>
    </location>
</feature>
<organism evidence="2 3">
    <name type="scientific">Vitis vinifera</name>
    <name type="common">Grape</name>
    <dbReference type="NCBI Taxonomy" id="29760"/>
    <lineage>
        <taxon>Eukaryota</taxon>
        <taxon>Viridiplantae</taxon>
        <taxon>Streptophyta</taxon>
        <taxon>Embryophyta</taxon>
        <taxon>Tracheophyta</taxon>
        <taxon>Spermatophyta</taxon>
        <taxon>Magnoliopsida</taxon>
        <taxon>eudicotyledons</taxon>
        <taxon>Gunneridae</taxon>
        <taxon>Pentapetalae</taxon>
        <taxon>rosids</taxon>
        <taxon>Vitales</taxon>
        <taxon>Vitaceae</taxon>
        <taxon>Viteae</taxon>
        <taxon>Vitis</taxon>
    </lineage>
</organism>
<protein>
    <submittedName>
        <fullName evidence="2">Retrovirus-related Pol polyprotein from transposon RE1</fullName>
    </submittedName>
</protein>
<dbReference type="AlphaFoldDB" id="A0A438D530"/>
<proteinExistence type="predicted"/>
<dbReference type="Proteomes" id="UP000288805">
    <property type="component" value="Unassembled WGS sequence"/>
</dbReference>
<gene>
    <name evidence="2" type="primary">RE1_533</name>
    <name evidence="2" type="ORF">CK203_086064</name>
</gene>
<dbReference type="PANTHER" id="PTHR11439:SF440">
    <property type="entry name" value="INTEGRASE CATALYTIC DOMAIN-CONTAINING PROTEIN"/>
    <property type="match status" value="1"/>
</dbReference>
<evidence type="ECO:0000313" key="2">
    <source>
        <dbReference type="EMBL" id="RVW30598.1"/>
    </source>
</evidence>
<sequence>MFPTKFRADGTLERYKSRLVAKGYTQTHGIDYHETFAPVAKMNTIQILLSLDTNLDSSLQQLDVKNAFFTWRLRSGSLYGSANGVEEKFEQGKVCKLKKALHGLKQSPRAWFGRFTKTMKSMGYNQSQGDHTLFFKQTEMNKVIDLIVYVDDIALTGNDPAEMEKLKRQLAKEFEIKDLGKLKYFPRIEVAHSIEGIVISQQKYTLDLLKEIGMSGCKPAETPIEQSHKLNEGKGRTPVNKERYQYLVGKLIYLAHTRPDIAYAVSVVSQFMHDPREVHMEALFKVLKYLKSSPGQGIHFKRGGSLILEAYADADWAGSIINRRSTSGYCTFLGGNLVTWRSKKQSVVARSSAKAEFRAMAHGIYELLWIKIILSDLGIK</sequence>
<dbReference type="CDD" id="cd09272">
    <property type="entry name" value="RNase_HI_RT_Ty1"/>
    <property type="match status" value="1"/>
</dbReference>
<dbReference type="InterPro" id="IPR043502">
    <property type="entry name" value="DNA/RNA_pol_sf"/>
</dbReference>
<evidence type="ECO:0000313" key="3">
    <source>
        <dbReference type="Proteomes" id="UP000288805"/>
    </source>
</evidence>
<name>A0A438D530_VITVI</name>
<accession>A0A438D530</accession>
<dbReference type="EMBL" id="QGNW01001792">
    <property type="protein sequence ID" value="RVW30598.1"/>
    <property type="molecule type" value="Genomic_DNA"/>
</dbReference>
<dbReference type="InterPro" id="IPR013103">
    <property type="entry name" value="RVT_2"/>
</dbReference>
<dbReference type="Pfam" id="PF07727">
    <property type="entry name" value="RVT_2"/>
    <property type="match status" value="1"/>
</dbReference>
<comment type="caution">
    <text evidence="2">The sequence shown here is derived from an EMBL/GenBank/DDBJ whole genome shotgun (WGS) entry which is preliminary data.</text>
</comment>
<dbReference type="PANTHER" id="PTHR11439">
    <property type="entry name" value="GAG-POL-RELATED RETROTRANSPOSON"/>
    <property type="match status" value="1"/>
</dbReference>